<dbReference type="Proteomes" id="UP000585474">
    <property type="component" value="Unassembled WGS sequence"/>
</dbReference>
<accession>A0A7J0EJ40</accession>
<organism evidence="2 3">
    <name type="scientific">Actinidia rufa</name>
    <dbReference type="NCBI Taxonomy" id="165716"/>
    <lineage>
        <taxon>Eukaryota</taxon>
        <taxon>Viridiplantae</taxon>
        <taxon>Streptophyta</taxon>
        <taxon>Embryophyta</taxon>
        <taxon>Tracheophyta</taxon>
        <taxon>Spermatophyta</taxon>
        <taxon>Magnoliopsida</taxon>
        <taxon>eudicotyledons</taxon>
        <taxon>Gunneridae</taxon>
        <taxon>Pentapetalae</taxon>
        <taxon>asterids</taxon>
        <taxon>Ericales</taxon>
        <taxon>Actinidiaceae</taxon>
        <taxon>Actinidia</taxon>
    </lineage>
</organism>
<comment type="caution">
    <text evidence="2">The sequence shown here is derived from an EMBL/GenBank/DDBJ whole genome shotgun (WGS) entry which is preliminary data.</text>
</comment>
<dbReference type="AlphaFoldDB" id="A0A7J0EJ40"/>
<evidence type="ECO:0000313" key="2">
    <source>
        <dbReference type="EMBL" id="GFY86481.1"/>
    </source>
</evidence>
<dbReference type="GO" id="GO:0008081">
    <property type="term" value="F:phosphoric diester hydrolase activity"/>
    <property type="evidence" value="ECO:0007669"/>
    <property type="project" value="InterPro"/>
</dbReference>
<dbReference type="PANTHER" id="PTHR13593:SF140">
    <property type="entry name" value="PLC-LIKE PHOSPHODIESTERASE"/>
    <property type="match status" value="1"/>
</dbReference>
<dbReference type="SUPFAM" id="SSF51695">
    <property type="entry name" value="PLC-like phosphodiesterases"/>
    <property type="match status" value="1"/>
</dbReference>
<dbReference type="GO" id="GO:0006629">
    <property type="term" value="P:lipid metabolic process"/>
    <property type="evidence" value="ECO:0007669"/>
    <property type="project" value="InterPro"/>
</dbReference>
<dbReference type="Gene3D" id="3.20.20.190">
    <property type="entry name" value="Phosphatidylinositol (PI) phosphodiesterase"/>
    <property type="match status" value="1"/>
</dbReference>
<dbReference type="InterPro" id="IPR051057">
    <property type="entry name" value="PI-PLC_domain"/>
</dbReference>
<dbReference type="OrthoDB" id="7984201at2759"/>
<dbReference type="InterPro" id="IPR017946">
    <property type="entry name" value="PLC-like_Pdiesterase_TIM-brl"/>
</dbReference>
<feature type="transmembrane region" description="Helical" evidence="1">
    <location>
        <begin position="283"/>
        <end position="302"/>
    </location>
</feature>
<proteinExistence type="predicted"/>
<keyword evidence="1" id="KW-1133">Transmembrane helix</keyword>
<protein>
    <submittedName>
        <fullName evidence="2">PLC-like phosphodiesterases superfamily protein</fullName>
    </submittedName>
</protein>
<name>A0A7J0EJ40_9ERIC</name>
<keyword evidence="1" id="KW-0812">Transmembrane</keyword>
<dbReference type="Pfam" id="PF26178">
    <property type="entry name" value="PI-PLC_cat"/>
    <property type="match status" value="2"/>
</dbReference>
<dbReference type="PANTHER" id="PTHR13593">
    <property type="match status" value="1"/>
</dbReference>
<evidence type="ECO:0000256" key="1">
    <source>
        <dbReference type="SAM" id="Phobius"/>
    </source>
</evidence>
<dbReference type="EMBL" id="BJWL01000005">
    <property type="protein sequence ID" value="GFY86481.1"/>
    <property type="molecule type" value="Genomic_DNA"/>
</dbReference>
<keyword evidence="1" id="KW-0472">Membrane</keyword>
<reference evidence="2 3" key="1">
    <citation type="submission" date="2019-07" db="EMBL/GenBank/DDBJ databases">
        <title>De Novo Assembly of kiwifruit Actinidia rufa.</title>
        <authorList>
            <person name="Sugita-Konishi S."/>
            <person name="Sato K."/>
            <person name="Mori E."/>
            <person name="Abe Y."/>
            <person name="Kisaki G."/>
            <person name="Hamano K."/>
            <person name="Suezawa K."/>
            <person name="Otani M."/>
            <person name="Fukuda T."/>
            <person name="Manabe T."/>
            <person name="Gomi K."/>
            <person name="Tabuchi M."/>
            <person name="Akimitsu K."/>
            <person name="Kataoka I."/>
        </authorList>
    </citation>
    <scope>NUCLEOTIDE SEQUENCE [LARGE SCALE GENOMIC DNA]</scope>
    <source>
        <strain evidence="3">cv. Fuchu</strain>
    </source>
</reference>
<gene>
    <name evidence="2" type="ORF">Acr_05g0001200</name>
</gene>
<keyword evidence="3" id="KW-1185">Reference proteome</keyword>
<evidence type="ECO:0000313" key="3">
    <source>
        <dbReference type="Proteomes" id="UP000585474"/>
    </source>
</evidence>
<sequence length="303" mass="33243">MVMGFVRFCEIDNGQVNGLPFNKYSWLVTHNSFSIVDAPSLTGVQRVTFYNQEDTVTNQLRQPAINTLKEVEVFLSANPTEIVTIIIEDYVHTPKGLTKLFNDAGLDKYWFPVLKMPKKGQDWPTITDMAQQNHRLLVFTSDSSKEADEGIAYQWRYMVENESGDGGVVQGSCPKRKESPPLNSKGATLFLQNSFPTFPVQADACKEHSDLLGDMVGTCYKAAGKMPNFLAVNFYMQILGGISQVGAAFGVCKNIPVSNGTVPTYAAGTFSGSVQLSGSASTVHATSPLVFCLLYFVAMLFLL</sequence>